<dbReference type="EC" id="4.6.1.17" evidence="3"/>
<dbReference type="CDD" id="cd01420">
    <property type="entry name" value="MoaC_PE"/>
    <property type="match status" value="1"/>
</dbReference>
<reference evidence="8" key="1">
    <citation type="submission" date="2021-01" db="UniProtKB">
        <authorList>
            <consortium name="EnsemblMetazoa"/>
        </authorList>
    </citation>
    <scope>IDENTIFICATION</scope>
</reference>
<dbReference type="PANTHER" id="PTHR22960:SF0">
    <property type="entry name" value="MOLYBDENUM COFACTOR BIOSYNTHESIS PROTEIN 1"/>
    <property type="match status" value="1"/>
</dbReference>
<evidence type="ECO:0000256" key="1">
    <source>
        <dbReference type="ARBA" id="ARBA00001637"/>
    </source>
</evidence>
<dbReference type="AlphaFoldDB" id="A0A7M5X3H5"/>
<dbReference type="InterPro" id="IPR050105">
    <property type="entry name" value="MoCo_biosynth_MoaA/MoaC"/>
</dbReference>
<dbReference type="PANTHER" id="PTHR22960">
    <property type="entry name" value="MOLYBDOPTERIN COFACTOR SYNTHESIS PROTEIN A"/>
    <property type="match status" value="1"/>
</dbReference>
<dbReference type="InterPro" id="IPR002820">
    <property type="entry name" value="Mopterin_CF_biosynth-C_dom"/>
</dbReference>
<dbReference type="InterPro" id="IPR013785">
    <property type="entry name" value="Aldolase_TIM"/>
</dbReference>
<dbReference type="InterPro" id="IPR010505">
    <property type="entry name" value="MoaA_twitch"/>
</dbReference>
<accession>A0A7M5X3H5</accession>
<dbReference type="SUPFAM" id="SSF102114">
    <property type="entry name" value="Radical SAM enzymes"/>
    <property type="match status" value="1"/>
</dbReference>
<dbReference type="InterPro" id="IPR036522">
    <property type="entry name" value="MoaC_sf"/>
</dbReference>
<protein>
    <recommendedName>
        <fullName evidence="3">cyclic pyranopterin monophosphate synthase</fullName>
        <ecNumber evidence="3">4.6.1.17</ecNumber>
    </recommendedName>
</protein>
<sequence>GNKWNIQKFYPYQEMLKDISQKYPTLYKIEDDKNDTSKAYKVPNFEGQIGFITSMSQNFCGTCNRLRITADGNLKACLFGPNEISLRDMMRSGASEEELTQIISGAVKKKKKQHAVKIRNESGIYLGSTLLSPQLNKRRELDYKLNALLFGRNNLSVAQLRSYCTQNSKLTHVGDDGKLKMVDVGSKTVTKRTAIASGVVQLNTEIIQLIKENSIKKGDVITVAKVAGIMAAKRTDQTIPLCHNIALSSVNIDIDVEGECGLRIRAVTIAGDKTGVEMEALTAVSVAALTVYDMCKALSHDIVIKDIRLEQKTGGKSDYMRK</sequence>
<dbReference type="NCBIfam" id="TIGR00581">
    <property type="entry name" value="moaC"/>
    <property type="match status" value="1"/>
</dbReference>
<proteinExistence type="inferred from homology"/>
<keyword evidence="9" id="KW-1185">Reference proteome</keyword>
<dbReference type="InterPro" id="IPR023045">
    <property type="entry name" value="MoaC"/>
</dbReference>
<dbReference type="OrthoDB" id="429626at2759"/>
<evidence type="ECO:0000256" key="4">
    <source>
        <dbReference type="ARBA" id="ARBA00023150"/>
    </source>
</evidence>
<dbReference type="GO" id="GO:0006777">
    <property type="term" value="P:Mo-molybdopterin cofactor biosynthetic process"/>
    <property type="evidence" value="ECO:0007669"/>
    <property type="project" value="UniProtKB-KW"/>
</dbReference>
<dbReference type="SUPFAM" id="SSF55040">
    <property type="entry name" value="Molybdenum cofactor biosynthesis protein C, MoaC"/>
    <property type="match status" value="1"/>
</dbReference>
<feature type="domain" description="Molybdopterin cofactor biosynthesis C (MoaC)" evidence="6">
    <location>
        <begin position="181"/>
        <end position="315"/>
    </location>
</feature>
<dbReference type="CDD" id="cd21117">
    <property type="entry name" value="Twitch_MoaA"/>
    <property type="match status" value="1"/>
</dbReference>
<comment type="pathway">
    <text evidence="2">Cofactor biosynthesis; molybdopterin biosynthesis.</text>
</comment>
<dbReference type="Pfam" id="PF06463">
    <property type="entry name" value="Mob_synth_C"/>
    <property type="match status" value="1"/>
</dbReference>
<evidence type="ECO:0000313" key="9">
    <source>
        <dbReference type="Proteomes" id="UP000594262"/>
    </source>
</evidence>
<dbReference type="Pfam" id="PF01967">
    <property type="entry name" value="MoaC"/>
    <property type="match status" value="1"/>
</dbReference>
<keyword evidence="5" id="KW-0456">Lyase</keyword>
<dbReference type="GO" id="GO:0061799">
    <property type="term" value="F:cyclic pyranopterin monophosphate synthase activity"/>
    <property type="evidence" value="ECO:0007669"/>
    <property type="project" value="UniProtKB-EC"/>
</dbReference>
<evidence type="ECO:0000256" key="5">
    <source>
        <dbReference type="ARBA" id="ARBA00023239"/>
    </source>
</evidence>
<dbReference type="Proteomes" id="UP000594262">
    <property type="component" value="Unplaced"/>
</dbReference>
<comment type="catalytic activity">
    <reaction evidence="1">
        <text>(8S)-3',8-cyclo-7,8-dihydroguanosine 5'-triphosphate = cyclic pyranopterin phosphate + diphosphate</text>
        <dbReference type="Rhea" id="RHEA:49580"/>
        <dbReference type="ChEBI" id="CHEBI:33019"/>
        <dbReference type="ChEBI" id="CHEBI:59648"/>
        <dbReference type="ChEBI" id="CHEBI:131766"/>
        <dbReference type="EC" id="4.6.1.17"/>
    </reaction>
</comment>
<evidence type="ECO:0000256" key="2">
    <source>
        <dbReference type="ARBA" id="ARBA00005046"/>
    </source>
</evidence>
<dbReference type="NCBIfam" id="NF006870">
    <property type="entry name" value="PRK09364.1"/>
    <property type="match status" value="1"/>
</dbReference>
<organism evidence="8 9">
    <name type="scientific">Clytia hemisphaerica</name>
    <dbReference type="NCBI Taxonomy" id="252671"/>
    <lineage>
        <taxon>Eukaryota</taxon>
        <taxon>Metazoa</taxon>
        <taxon>Cnidaria</taxon>
        <taxon>Hydrozoa</taxon>
        <taxon>Hydroidolina</taxon>
        <taxon>Leptothecata</taxon>
        <taxon>Obeliida</taxon>
        <taxon>Clytiidae</taxon>
        <taxon>Clytia</taxon>
    </lineage>
</organism>
<name>A0A7M5X3H5_9CNID</name>
<dbReference type="GO" id="GO:0051539">
    <property type="term" value="F:4 iron, 4 sulfur cluster binding"/>
    <property type="evidence" value="ECO:0007669"/>
    <property type="project" value="UniProtKB-KW"/>
</dbReference>
<dbReference type="EnsemblMetazoa" id="CLYHEMT016682.3">
    <property type="protein sequence ID" value="CLYHEMP016682.3"/>
    <property type="gene ID" value="CLYHEMG016682"/>
</dbReference>
<evidence type="ECO:0000256" key="3">
    <source>
        <dbReference type="ARBA" id="ARBA00012575"/>
    </source>
</evidence>
<evidence type="ECO:0000259" key="6">
    <source>
        <dbReference type="Pfam" id="PF01967"/>
    </source>
</evidence>
<dbReference type="Gene3D" id="3.30.70.640">
    <property type="entry name" value="Molybdopterin cofactor biosynthesis C (MoaC) domain"/>
    <property type="match status" value="1"/>
</dbReference>
<keyword evidence="4" id="KW-0501">Molybdenum cofactor biosynthesis</keyword>
<dbReference type="GO" id="GO:0061798">
    <property type="term" value="F:GTP 3',8'-cyclase activity"/>
    <property type="evidence" value="ECO:0007669"/>
    <property type="project" value="TreeGrafter"/>
</dbReference>
<dbReference type="InterPro" id="IPR058240">
    <property type="entry name" value="rSAM_sf"/>
</dbReference>
<dbReference type="Gene3D" id="3.20.20.70">
    <property type="entry name" value="Aldolase class I"/>
    <property type="match status" value="1"/>
</dbReference>
<evidence type="ECO:0000313" key="8">
    <source>
        <dbReference type="EnsemblMetazoa" id="CLYHEMP016682.3"/>
    </source>
</evidence>
<feature type="domain" description="Molybdenum cofactor biosynthesis protein A-like twitch" evidence="7">
    <location>
        <begin position="2"/>
        <end position="115"/>
    </location>
</feature>
<dbReference type="HAMAP" id="MF_01224_B">
    <property type="entry name" value="MoaC_B"/>
    <property type="match status" value="1"/>
</dbReference>
<dbReference type="InterPro" id="IPR047594">
    <property type="entry name" value="MoaC_bact/euk"/>
</dbReference>
<evidence type="ECO:0000259" key="7">
    <source>
        <dbReference type="Pfam" id="PF06463"/>
    </source>
</evidence>
<dbReference type="UniPathway" id="UPA00344"/>